<dbReference type="GO" id="GO:0009401">
    <property type="term" value="P:phosphoenolpyruvate-dependent sugar phosphotransferase system"/>
    <property type="evidence" value="ECO:0007669"/>
    <property type="project" value="UniProtKB-KW"/>
</dbReference>
<evidence type="ECO:0000256" key="16">
    <source>
        <dbReference type="SAM" id="MobiDB-lite"/>
    </source>
</evidence>
<dbReference type="SUPFAM" id="SSF53062">
    <property type="entry name" value="PTS system fructose IIA component-like"/>
    <property type="match status" value="1"/>
</dbReference>
<dbReference type="Pfam" id="PF00391">
    <property type="entry name" value="PEP-utilizers"/>
    <property type="match status" value="1"/>
</dbReference>
<evidence type="ECO:0000256" key="8">
    <source>
        <dbReference type="ARBA" id="ARBA00022490"/>
    </source>
</evidence>
<dbReference type="Pfam" id="PF05524">
    <property type="entry name" value="PEP-utilisers_N"/>
    <property type="match status" value="1"/>
</dbReference>
<dbReference type="InterPro" id="IPR001020">
    <property type="entry name" value="PTS_HPr_His_P_site"/>
</dbReference>
<dbReference type="InterPro" id="IPR000121">
    <property type="entry name" value="PEP_util_C"/>
</dbReference>
<reference evidence="19" key="1">
    <citation type="submission" date="2016-04" db="EMBL/GenBank/DDBJ databases">
        <authorList>
            <person name="Evans L.H."/>
            <person name="Alamgir A."/>
            <person name="Owens N."/>
            <person name="Weber N.D."/>
            <person name="Virtaneva K."/>
            <person name="Barbian K."/>
            <person name="Babar A."/>
            <person name="Rosenke K."/>
        </authorList>
    </citation>
    <scope>NUCLEOTIDE SEQUENCE</scope>
    <source>
        <strain evidence="19">86</strain>
    </source>
</reference>
<dbReference type="EMBL" id="FLUO01000001">
    <property type="protein sequence ID" value="SBV91156.1"/>
    <property type="molecule type" value="Genomic_DNA"/>
</dbReference>
<dbReference type="EC" id="2.7.1.191" evidence="19"/>
<keyword evidence="10 19" id="KW-0808">Transferase</keyword>
<keyword evidence="12" id="KW-0479">Metal-binding</keyword>
<evidence type="ECO:0000256" key="5">
    <source>
        <dbReference type="ARBA" id="ARBA00004496"/>
    </source>
</evidence>
<dbReference type="Gene3D" id="3.50.30.10">
    <property type="entry name" value="Phosphohistidine domain"/>
    <property type="match status" value="1"/>
</dbReference>
<comment type="catalytic activity">
    <reaction evidence="2">
        <text>dihydroxyacetone + phosphoenolpyruvate = dihydroxyacetone phosphate + pyruvate</text>
        <dbReference type="Rhea" id="RHEA:18381"/>
        <dbReference type="ChEBI" id="CHEBI:15361"/>
        <dbReference type="ChEBI" id="CHEBI:16016"/>
        <dbReference type="ChEBI" id="CHEBI:57642"/>
        <dbReference type="ChEBI" id="CHEBI:58702"/>
        <dbReference type="EC" id="2.7.1.121"/>
    </reaction>
</comment>
<dbReference type="PANTHER" id="PTHR46244">
    <property type="entry name" value="PHOSPHOENOLPYRUVATE-PROTEIN PHOSPHOTRANSFERASE"/>
    <property type="match status" value="1"/>
</dbReference>
<dbReference type="NCBIfam" id="TIGR02364">
    <property type="entry name" value="dha_pts"/>
    <property type="match status" value="1"/>
</dbReference>
<keyword evidence="14" id="KW-0460">Magnesium</keyword>
<accession>A0A212IVC5</accession>
<dbReference type="InterPro" id="IPR023151">
    <property type="entry name" value="PEP_util_CS"/>
</dbReference>
<dbReference type="InterPro" id="IPR050499">
    <property type="entry name" value="PEP-utilizing_PTS_enzyme"/>
</dbReference>
<dbReference type="PANTHER" id="PTHR46244:SF6">
    <property type="entry name" value="PHOSPHOENOLPYRUVATE-PROTEIN PHOSPHOTRANSFERASE"/>
    <property type="match status" value="1"/>
</dbReference>
<dbReference type="Gene3D" id="3.30.1340.10">
    <property type="entry name" value="HPr-like"/>
    <property type="match status" value="1"/>
</dbReference>
<dbReference type="GO" id="GO:0008965">
    <property type="term" value="F:phosphoenolpyruvate-protein phosphotransferase activity"/>
    <property type="evidence" value="ECO:0007669"/>
    <property type="project" value="UniProtKB-EC"/>
</dbReference>
<feature type="region of interest" description="Disordered" evidence="16">
    <location>
        <begin position="246"/>
        <end position="268"/>
    </location>
</feature>
<dbReference type="InterPro" id="IPR012844">
    <property type="entry name" value="DhaM_N"/>
</dbReference>
<dbReference type="PRINTS" id="PR00107">
    <property type="entry name" value="PHOSPHOCPHPR"/>
</dbReference>
<gene>
    <name evidence="19" type="primary">fruB</name>
    <name evidence="19" type="ORF">KL86APRO_10089</name>
</gene>
<dbReference type="InterPro" id="IPR040442">
    <property type="entry name" value="Pyrv_kinase-like_dom_sf"/>
</dbReference>
<dbReference type="PRINTS" id="PR01736">
    <property type="entry name" value="PHPHTRNFRASE"/>
</dbReference>
<comment type="catalytic activity">
    <reaction evidence="1">
        <text>L-histidyl-[protein] + phosphoenolpyruvate = N(pros)-phospho-L-histidyl-[protein] + pyruvate</text>
        <dbReference type="Rhea" id="RHEA:23880"/>
        <dbReference type="Rhea" id="RHEA-COMP:9745"/>
        <dbReference type="Rhea" id="RHEA-COMP:9746"/>
        <dbReference type="ChEBI" id="CHEBI:15361"/>
        <dbReference type="ChEBI" id="CHEBI:29979"/>
        <dbReference type="ChEBI" id="CHEBI:58702"/>
        <dbReference type="ChEBI" id="CHEBI:64837"/>
        <dbReference type="EC" id="2.7.3.9"/>
    </reaction>
</comment>
<keyword evidence="9" id="KW-0762">Sugar transport</keyword>
<dbReference type="InterPro" id="IPR006318">
    <property type="entry name" value="PTS_EI-like"/>
</dbReference>
<comment type="similarity">
    <text evidence="6">Belongs to the PEP-utilizing enzyme family.</text>
</comment>
<organism evidence="19">
    <name type="scientific">uncultured Alphaproteobacteria bacterium</name>
    <dbReference type="NCBI Taxonomy" id="91750"/>
    <lineage>
        <taxon>Bacteria</taxon>
        <taxon>Pseudomonadati</taxon>
        <taxon>Pseudomonadota</taxon>
        <taxon>Alphaproteobacteria</taxon>
        <taxon>environmental samples</taxon>
    </lineage>
</organism>
<comment type="cofactor">
    <cofactor evidence="3">
        <name>Mg(2+)</name>
        <dbReference type="ChEBI" id="CHEBI:18420"/>
    </cofactor>
</comment>
<dbReference type="NCBIfam" id="TIGR01003">
    <property type="entry name" value="PTS_HPr_family"/>
    <property type="match status" value="1"/>
</dbReference>
<name>A0A212IVC5_9PROT</name>
<feature type="domain" description="PTS EIIA type-4" evidence="17">
    <location>
        <begin position="1"/>
        <end position="136"/>
    </location>
</feature>
<dbReference type="Pfam" id="PF00381">
    <property type="entry name" value="PTS-HPr"/>
    <property type="match status" value="1"/>
</dbReference>
<dbReference type="GO" id="GO:0005737">
    <property type="term" value="C:cytoplasm"/>
    <property type="evidence" value="ECO:0007669"/>
    <property type="project" value="UniProtKB-SubCell"/>
</dbReference>
<dbReference type="InterPro" id="IPR035895">
    <property type="entry name" value="HPr-like_sf"/>
</dbReference>
<evidence type="ECO:0000256" key="11">
    <source>
        <dbReference type="ARBA" id="ARBA00022683"/>
    </source>
</evidence>
<evidence type="ECO:0000256" key="6">
    <source>
        <dbReference type="ARBA" id="ARBA00007837"/>
    </source>
</evidence>
<evidence type="ECO:0000256" key="9">
    <source>
        <dbReference type="ARBA" id="ARBA00022597"/>
    </source>
</evidence>
<evidence type="ECO:0000256" key="3">
    <source>
        <dbReference type="ARBA" id="ARBA00001946"/>
    </source>
</evidence>
<dbReference type="SUPFAM" id="SSF52009">
    <property type="entry name" value="Phosphohistidine domain"/>
    <property type="match status" value="1"/>
</dbReference>
<dbReference type="PROSITE" id="PS00369">
    <property type="entry name" value="PTS_HPR_HIS"/>
    <property type="match status" value="1"/>
</dbReference>
<keyword evidence="7" id="KW-0813">Transport</keyword>
<dbReference type="PROSITE" id="PS00742">
    <property type="entry name" value="PEP_ENZYMES_2"/>
    <property type="match status" value="1"/>
</dbReference>
<dbReference type="InterPro" id="IPR008279">
    <property type="entry name" value="PEP-util_enz_mobile_dom"/>
</dbReference>
<dbReference type="InterPro" id="IPR000032">
    <property type="entry name" value="HPr-like"/>
</dbReference>
<feature type="domain" description="HPr" evidence="18">
    <location>
        <begin position="155"/>
        <end position="245"/>
    </location>
</feature>
<sequence>MIGVVLVSHSKALALGVRELVLQMTGPDFPVVVAAGVGDDFAEIGTDAVHVAEVLKPFCAGDGAVVLMDLGSAVLSAQTALDLLDFEEIPHDSIRICSAPFVEAAVAASVQANAGGDLESVVREAMAALTPKQDQVGDAPPAAAAPTAEAGEGAALAFETEIRNPHGLHARPAANLVRAASGFAAVVTIANLGNGRGPASAKSLTSVALVQARKGDRVRIEIRGADAEAARAALEALAAGHFGEDVAAAEPPPPAPAPSGKPVGASDGVAVGPVLRLDDARPAVAETGPQGSPTEERAKLDRGVAAVAAELKDAARGDATGIFAAQALVLEDPELLGPVTARIAAGESAAAAWREEVGKLAEAYAAMEDPYLQARAADVRDIAARVVRAMAGAAGTERIAPEPPAILLVDELLPSEASACDPAHVLGILARVGSPTAHAAIIARTLGIPMVIGGADAGLAGRTVALDGGTGELVPDPSPEVAAAFAARHAAAAERAAAFATAKDMPAETRDGRRIEVFANVGSAADAASAASNGAEGVGLLRTEFVYLPFKTTPSEDDQADLLHQVIAAAPRGPVVVRTLDVGADKPLAFLEQAAEANPFLGVRGVRLSFRNPEFFAASLRAILRAGRDADLWIMFPMIADPDEMRRAREAVGAAHDALAAKGVAHRWPVKIGMMVEVPAAALMLERFVPVADFFSIGTNDLTQYVMAAERGNAALADLQDPMHPAVLQAVRGICAAAGGRHVAVCGDAASDPAAAAALVGAGVHGLSVRPNRAPAVKAMLRGVAVADLAAALEEGLAADGTQELRARFAALARA</sequence>
<dbReference type="InterPro" id="IPR008731">
    <property type="entry name" value="PTS_EIN"/>
</dbReference>
<dbReference type="Gene3D" id="3.20.20.60">
    <property type="entry name" value="Phosphoenolpyruvate-binding domains"/>
    <property type="match status" value="1"/>
</dbReference>
<evidence type="ECO:0000256" key="14">
    <source>
        <dbReference type="ARBA" id="ARBA00022842"/>
    </source>
</evidence>
<evidence type="ECO:0000256" key="2">
    <source>
        <dbReference type="ARBA" id="ARBA00001113"/>
    </source>
</evidence>
<dbReference type="SUPFAM" id="SSF47831">
    <property type="entry name" value="Enzyme I of the PEP:sugar phosphotransferase system HPr-binding (sub)domain"/>
    <property type="match status" value="1"/>
</dbReference>
<evidence type="ECO:0000256" key="15">
    <source>
        <dbReference type="ARBA" id="ARBA00046577"/>
    </source>
</evidence>
<keyword evidence="13" id="KW-0418">Kinase</keyword>
<evidence type="ECO:0000313" key="19">
    <source>
        <dbReference type="EMBL" id="SBV91156.1"/>
    </source>
</evidence>
<evidence type="ECO:0000259" key="17">
    <source>
        <dbReference type="PROSITE" id="PS51096"/>
    </source>
</evidence>
<dbReference type="CDD" id="cd00367">
    <property type="entry name" value="PTS-HPr_like"/>
    <property type="match status" value="1"/>
</dbReference>
<dbReference type="Gene3D" id="3.40.50.510">
    <property type="entry name" value="Phosphotransferase system, mannose-type IIA component"/>
    <property type="match status" value="1"/>
</dbReference>
<evidence type="ECO:0000256" key="4">
    <source>
        <dbReference type="ARBA" id="ARBA00002788"/>
    </source>
</evidence>
<evidence type="ECO:0000256" key="10">
    <source>
        <dbReference type="ARBA" id="ARBA00022679"/>
    </source>
</evidence>
<feature type="compositionally biased region" description="Pro residues" evidence="16">
    <location>
        <begin position="250"/>
        <end position="259"/>
    </location>
</feature>
<keyword evidence="8" id="KW-0963">Cytoplasm</keyword>
<dbReference type="AlphaFoldDB" id="A0A212IVC5"/>
<evidence type="ECO:0000256" key="7">
    <source>
        <dbReference type="ARBA" id="ARBA00022448"/>
    </source>
</evidence>
<dbReference type="NCBIfam" id="TIGR01417">
    <property type="entry name" value="PTS_I_fam"/>
    <property type="match status" value="1"/>
</dbReference>
<dbReference type="SUPFAM" id="SSF55594">
    <property type="entry name" value="HPr-like"/>
    <property type="match status" value="1"/>
</dbReference>
<dbReference type="PROSITE" id="PS51096">
    <property type="entry name" value="PTS_EIIA_TYPE_4"/>
    <property type="match status" value="1"/>
</dbReference>
<dbReference type="InterPro" id="IPR036618">
    <property type="entry name" value="PtsI_HPr-bd_sf"/>
</dbReference>
<dbReference type="Pfam" id="PF03610">
    <property type="entry name" value="EIIA-man"/>
    <property type="match status" value="1"/>
</dbReference>
<evidence type="ECO:0000256" key="12">
    <source>
        <dbReference type="ARBA" id="ARBA00022723"/>
    </source>
</evidence>
<dbReference type="GO" id="GO:0046872">
    <property type="term" value="F:metal ion binding"/>
    <property type="evidence" value="ECO:0007669"/>
    <property type="project" value="UniProtKB-KW"/>
</dbReference>
<dbReference type="InterPro" id="IPR004701">
    <property type="entry name" value="PTS_EIIA_man-typ"/>
</dbReference>
<protein>
    <submittedName>
        <fullName evidence="19">Fructose-specific MTP</fullName>
        <ecNumber evidence="19">2.7.1.191</ecNumber>
    </submittedName>
</protein>
<comment type="function">
    <text evidence="4">Component of the dihydroxyacetone kinase complex, which is responsible for the phosphoenolpyruvate (PEP)-dependent phosphorylation of dihydroxyacetone. DhaM serves as the phosphoryl donor. Is phosphorylated by phosphoenolpyruvate in an EI- and HPr-dependent reaction, and a phosphorelay system on histidine residues finally leads to phosphoryl transfer to DhaL and dihydroxyacetone.</text>
</comment>
<dbReference type="GO" id="GO:0047324">
    <property type="term" value="F:phosphoenolpyruvate-glycerone phosphotransferase activity"/>
    <property type="evidence" value="ECO:0007669"/>
    <property type="project" value="UniProtKB-EC"/>
</dbReference>
<comment type="subunit">
    <text evidence="15">Homodimer. The dihydroxyacetone kinase complex is composed of a homodimer of DhaM, a homodimer of DhaK and the subunit DhaL.</text>
</comment>
<evidence type="ECO:0000259" key="18">
    <source>
        <dbReference type="PROSITE" id="PS51350"/>
    </source>
</evidence>
<evidence type="ECO:0000256" key="13">
    <source>
        <dbReference type="ARBA" id="ARBA00022777"/>
    </source>
</evidence>
<evidence type="ECO:0000256" key="1">
    <source>
        <dbReference type="ARBA" id="ARBA00000683"/>
    </source>
</evidence>
<dbReference type="InterPro" id="IPR015813">
    <property type="entry name" value="Pyrv/PenolPyrv_kinase-like_dom"/>
</dbReference>
<dbReference type="InterPro" id="IPR036662">
    <property type="entry name" value="PTS_EIIA_man-typ_sf"/>
</dbReference>
<keyword evidence="11" id="KW-0598">Phosphotransferase system</keyword>
<dbReference type="SUPFAM" id="SSF51621">
    <property type="entry name" value="Phosphoenolpyruvate/pyruvate domain"/>
    <property type="match status" value="1"/>
</dbReference>
<dbReference type="PROSITE" id="PS51350">
    <property type="entry name" value="PTS_HPR_DOM"/>
    <property type="match status" value="1"/>
</dbReference>
<dbReference type="GO" id="GO:0016020">
    <property type="term" value="C:membrane"/>
    <property type="evidence" value="ECO:0007669"/>
    <property type="project" value="InterPro"/>
</dbReference>
<comment type="subcellular location">
    <subcellularLocation>
        <location evidence="5">Cytoplasm</location>
    </subcellularLocation>
</comment>
<dbReference type="Pfam" id="PF02896">
    <property type="entry name" value="PEP-utilizers_C"/>
    <property type="match status" value="1"/>
</dbReference>
<dbReference type="Gene3D" id="1.10.274.10">
    <property type="entry name" value="PtsI, HPr-binding domain"/>
    <property type="match status" value="1"/>
</dbReference>
<dbReference type="InterPro" id="IPR036637">
    <property type="entry name" value="Phosphohistidine_dom_sf"/>
</dbReference>
<proteinExistence type="inferred from homology"/>